<proteinExistence type="predicted"/>
<evidence type="ECO:0000256" key="1">
    <source>
        <dbReference type="SAM" id="MobiDB-lite"/>
    </source>
</evidence>
<sequence length="96" mass="10140">MTSGRAVEWRRQGPGAANARSSRGYLGTYRSLCCSYLYSPPADRACCGARQNSQALAASSESLHVASTDRISHALTAHTIASPIPCVAATRNSRAN</sequence>
<reference evidence="2 3" key="1">
    <citation type="submission" date="2018-01" db="EMBL/GenBank/DDBJ databases">
        <title>Harnessing the power of phylogenomics to disentangle the directionality and signatures of interkingdom host jumping in the parasitic fungal genus Tolypocladium.</title>
        <authorList>
            <person name="Quandt C.A."/>
            <person name="Patterson W."/>
            <person name="Spatafora J.W."/>
        </authorList>
    </citation>
    <scope>NUCLEOTIDE SEQUENCE [LARGE SCALE GENOMIC DNA]</scope>
    <source>
        <strain evidence="2 3">NRBC 100945</strain>
    </source>
</reference>
<comment type="caution">
    <text evidence="2">The sequence shown here is derived from an EMBL/GenBank/DDBJ whole genome shotgun (WGS) entry which is preliminary data.</text>
</comment>
<accession>A0A2S4L681</accession>
<dbReference type="Proteomes" id="UP000237481">
    <property type="component" value="Unassembled WGS sequence"/>
</dbReference>
<name>A0A2S4L681_9HYPO</name>
<evidence type="ECO:0000313" key="2">
    <source>
        <dbReference type="EMBL" id="POR37927.1"/>
    </source>
</evidence>
<organism evidence="2 3">
    <name type="scientific">Tolypocladium paradoxum</name>
    <dbReference type="NCBI Taxonomy" id="94208"/>
    <lineage>
        <taxon>Eukaryota</taxon>
        <taxon>Fungi</taxon>
        <taxon>Dikarya</taxon>
        <taxon>Ascomycota</taxon>
        <taxon>Pezizomycotina</taxon>
        <taxon>Sordariomycetes</taxon>
        <taxon>Hypocreomycetidae</taxon>
        <taxon>Hypocreales</taxon>
        <taxon>Ophiocordycipitaceae</taxon>
        <taxon>Tolypocladium</taxon>
    </lineage>
</organism>
<dbReference type="EMBL" id="PKSG01000191">
    <property type="protein sequence ID" value="POR37927.1"/>
    <property type="molecule type" value="Genomic_DNA"/>
</dbReference>
<protein>
    <submittedName>
        <fullName evidence="2">Uncharacterized protein</fullName>
    </submittedName>
</protein>
<feature type="region of interest" description="Disordered" evidence="1">
    <location>
        <begin position="1"/>
        <end position="21"/>
    </location>
</feature>
<dbReference type="AlphaFoldDB" id="A0A2S4L681"/>
<evidence type="ECO:0000313" key="3">
    <source>
        <dbReference type="Proteomes" id="UP000237481"/>
    </source>
</evidence>
<gene>
    <name evidence="2" type="ORF">TPAR_01890</name>
</gene>
<keyword evidence="3" id="KW-1185">Reference proteome</keyword>